<dbReference type="OrthoDB" id="420518at2759"/>
<evidence type="ECO:0000256" key="8">
    <source>
        <dbReference type="RuleBase" id="RU363068"/>
    </source>
</evidence>
<dbReference type="InterPro" id="IPR014186">
    <property type="entry name" value="S-formylglutathione_hydrol"/>
</dbReference>
<dbReference type="InterPro" id="IPR029058">
    <property type="entry name" value="AB_hydrolase_fold"/>
</dbReference>
<dbReference type="SUPFAM" id="SSF53474">
    <property type="entry name" value="alpha/beta-Hydrolases"/>
    <property type="match status" value="1"/>
</dbReference>
<evidence type="ECO:0000256" key="5">
    <source>
        <dbReference type="ARBA" id="ARBA00022487"/>
    </source>
</evidence>
<dbReference type="GO" id="GO:0018738">
    <property type="term" value="F:S-formylglutathione hydrolase activity"/>
    <property type="evidence" value="ECO:0007669"/>
    <property type="project" value="UniProtKB-EC"/>
</dbReference>
<dbReference type="GO" id="GO:0052689">
    <property type="term" value="F:carboxylic ester hydrolase activity"/>
    <property type="evidence" value="ECO:0007669"/>
    <property type="project" value="UniProtKB-KW"/>
</dbReference>
<evidence type="ECO:0000313" key="9">
    <source>
        <dbReference type="Proteomes" id="UP000025227"/>
    </source>
</evidence>
<feature type="active site" description="Charge relay system" evidence="7">
    <location>
        <position position="226"/>
    </location>
</feature>
<evidence type="ECO:0000256" key="2">
    <source>
        <dbReference type="ARBA" id="ARBA00005622"/>
    </source>
</evidence>
<dbReference type="NCBIfam" id="TIGR02821">
    <property type="entry name" value="fghA_ester_D"/>
    <property type="match status" value="1"/>
</dbReference>
<keyword evidence="8" id="KW-0963">Cytoplasm</keyword>
<evidence type="ECO:0000256" key="6">
    <source>
        <dbReference type="ARBA" id="ARBA00022801"/>
    </source>
</evidence>
<dbReference type="WBParaSite" id="HCON_00014285-00001">
    <property type="protein sequence ID" value="HCON_00014285-00001"/>
    <property type="gene ID" value="HCON_00014285"/>
</dbReference>
<dbReference type="PANTHER" id="PTHR10061:SF0">
    <property type="entry name" value="S-FORMYLGLUTATHIONE HYDROLASE"/>
    <property type="match status" value="1"/>
</dbReference>
<dbReference type="PANTHER" id="PTHR10061">
    <property type="entry name" value="S-FORMYLGLUTATHIONE HYDROLASE"/>
    <property type="match status" value="1"/>
</dbReference>
<proteinExistence type="inferred from homology"/>
<dbReference type="GO" id="GO:0046294">
    <property type="term" value="P:formaldehyde catabolic process"/>
    <property type="evidence" value="ECO:0007669"/>
    <property type="project" value="InterPro"/>
</dbReference>
<evidence type="ECO:0000256" key="3">
    <source>
        <dbReference type="ARBA" id="ARBA00012479"/>
    </source>
</evidence>
<dbReference type="InterPro" id="IPR000801">
    <property type="entry name" value="Esterase-like"/>
</dbReference>
<dbReference type="Gene3D" id="3.40.50.1820">
    <property type="entry name" value="alpha/beta hydrolase"/>
    <property type="match status" value="1"/>
</dbReference>
<feature type="active site" description="Charge relay system" evidence="7">
    <location>
        <position position="149"/>
    </location>
</feature>
<evidence type="ECO:0000313" key="10">
    <source>
        <dbReference type="WBParaSite" id="HCON_00014285-00001"/>
    </source>
</evidence>
<dbReference type="FunFam" id="3.40.50.1820:FF:000002">
    <property type="entry name" value="S-formylglutathione hydrolase"/>
    <property type="match status" value="1"/>
</dbReference>
<comment type="catalytic activity">
    <reaction evidence="8">
        <text>S-formylglutathione + H2O = formate + glutathione + H(+)</text>
        <dbReference type="Rhea" id="RHEA:14961"/>
        <dbReference type="ChEBI" id="CHEBI:15377"/>
        <dbReference type="ChEBI" id="CHEBI:15378"/>
        <dbReference type="ChEBI" id="CHEBI:15740"/>
        <dbReference type="ChEBI" id="CHEBI:57688"/>
        <dbReference type="ChEBI" id="CHEBI:57925"/>
        <dbReference type="EC" id="3.1.2.12"/>
    </reaction>
</comment>
<name>A0A7I4XWR3_HAECO</name>
<sequence length="279" mass="31338">MAAELVSSVRCFRGRQNVYKHHSNVLKCDMLFGAYVPDHKDGQHLPGLFYLSGLTCTHANFMEKSGFQRYASEHGMIVVHPDTSPRGVDLPGDSDSWDFGKGAGFYVDATEKPWSDHYRMYSYVTEELLDTIKKLLPIDPARLGIFGHSMGGHGAILIGLKRHDIFKSISAFAPICHPINCPWGQKALKNYLGPDTKTWEQYDSSLLLKSYNGPPRKILVDQGASDSFLSAGQLQPESLKSTDSVSVEVRTQPEYDHSYYFIATFIEDHFKFHADALKQ</sequence>
<reference evidence="10" key="1">
    <citation type="submission" date="2020-12" db="UniProtKB">
        <authorList>
            <consortium name="WormBaseParasite"/>
        </authorList>
    </citation>
    <scope>IDENTIFICATION</scope>
    <source>
        <strain evidence="10">MHco3</strain>
    </source>
</reference>
<dbReference type="OMA" id="PSDCPWG"/>
<keyword evidence="5 8" id="KW-0719">Serine esterase</keyword>
<accession>A0A7I4XWR3</accession>
<dbReference type="Proteomes" id="UP000025227">
    <property type="component" value="Unplaced"/>
</dbReference>
<dbReference type="AlphaFoldDB" id="A0A7I4XWR3"/>
<evidence type="ECO:0000256" key="1">
    <source>
        <dbReference type="ARBA" id="ARBA00002608"/>
    </source>
</evidence>
<evidence type="ECO:0000256" key="4">
    <source>
        <dbReference type="ARBA" id="ARBA00016774"/>
    </source>
</evidence>
<organism evidence="9 10">
    <name type="scientific">Haemonchus contortus</name>
    <name type="common">Barber pole worm</name>
    <dbReference type="NCBI Taxonomy" id="6289"/>
    <lineage>
        <taxon>Eukaryota</taxon>
        <taxon>Metazoa</taxon>
        <taxon>Ecdysozoa</taxon>
        <taxon>Nematoda</taxon>
        <taxon>Chromadorea</taxon>
        <taxon>Rhabditida</taxon>
        <taxon>Rhabditina</taxon>
        <taxon>Rhabditomorpha</taxon>
        <taxon>Strongyloidea</taxon>
        <taxon>Trichostrongylidae</taxon>
        <taxon>Haemonchus</taxon>
    </lineage>
</organism>
<dbReference type="EC" id="3.1.2.12" evidence="3 8"/>
<keyword evidence="9" id="KW-1185">Reference proteome</keyword>
<feature type="active site" description="Charge relay system" evidence="7">
    <location>
        <position position="257"/>
    </location>
</feature>
<protein>
    <recommendedName>
        <fullName evidence="4 8">S-formylglutathione hydrolase</fullName>
        <ecNumber evidence="3 8">3.1.2.12</ecNumber>
    </recommendedName>
</protein>
<comment type="similarity">
    <text evidence="2 8">Belongs to the esterase D family.</text>
</comment>
<dbReference type="Pfam" id="PF00756">
    <property type="entry name" value="Esterase"/>
    <property type="match status" value="1"/>
</dbReference>
<evidence type="ECO:0000256" key="7">
    <source>
        <dbReference type="PIRSR" id="PIRSR614186-1"/>
    </source>
</evidence>
<keyword evidence="6 8" id="KW-0378">Hydrolase</keyword>
<dbReference type="GO" id="GO:0005829">
    <property type="term" value="C:cytosol"/>
    <property type="evidence" value="ECO:0007669"/>
    <property type="project" value="TreeGrafter"/>
</dbReference>
<comment type="subcellular location">
    <subcellularLocation>
        <location evidence="8">Cytoplasm</location>
    </subcellularLocation>
</comment>
<comment type="function">
    <text evidence="1 8">Serine hydrolase involved in the detoxification of formaldehyde.</text>
</comment>